<comment type="caution">
    <text evidence="3">The sequence shown here is derived from an EMBL/GenBank/DDBJ whole genome shotgun (WGS) entry which is preliminary data.</text>
</comment>
<evidence type="ECO:0000313" key="4">
    <source>
        <dbReference type="Proteomes" id="UP001550378"/>
    </source>
</evidence>
<name>A0ABV2W7N7_9ACTN</name>
<feature type="region of interest" description="Disordered" evidence="1">
    <location>
        <begin position="1"/>
        <end position="104"/>
    </location>
</feature>
<gene>
    <name evidence="3" type="ORF">ABZ508_15240</name>
</gene>
<sequence>MREMPGPLVHDHENEGAGLWPTPSSDAPSLSWDEELATLLGESAPAHEPWTPPPAVPDGTPVPVPEAPAPKSSAEGPPAAERHHGTAGAPPAHRPPRNHRRAAPRRRALSLLRTGSLLIAALTAVVVSMVGVYGGMVAYAPLLRSAAGSGTPAGVVRWWPLLVYGPWLVASLSIIRAAFHRRRALHSWAAVLLFSAIATALCVAQAPRTPLDAAAAALPAVAALACFQQLVRQITLTRPPLRSAPRHRDAPAPSRPGPPSRSPTPR</sequence>
<dbReference type="Proteomes" id="UP001550378">
    <property type="component" value="Unassembled WGS sequence"/>
</dbReference>
<keyword evidence="2" id="KW-0472">Membrane</keyword>
<feature type="region of interest" description="Disordered" evidence="1">
    <location>
        <begin position="241"/>
        <end position="266"/>
    </location>
</feature>
<feature type="transmembrane region" description="Helical" evidence="2">
    <location>
        <begin position="187"/>
        <end position="207"/>
    </location>
</feature>
<dbReference type="RefSeq" id="WP_359655944.1">
    <property type="nucleotide sequence ID" value="NZ_JBEXZP010000107.1"/>
</dbReference>
<proteinExistence type="predicted"/>
<feature type="compositionally biased region" description="Pro residues" evidence="1">
    <location>
        <begin position="50"/>
        <end position="68"/>
    </location>
</feature>
<accession>A0ABV2W7N7</accession>
<reference evidence="3 4" key="1">
    <citation type="submission" date="2024-06" db="EMBL/GenBank/DDBJ databases">
        <title>The Natural Products Discovery Center: Release of the First 8490 Sequenced Strains for Exploring Actinobacteria Biosynthetic Diversity.</title>
        <authorList>
            <person name="Kalkreuter E."/>
            <person name="Kautsar S.A."/>
            <person name="Yang D."/>
            <person name="Bader C.D."/>
            <person name="Teijaro C.N."/>
            <person name="Fluegel L."/>
            <person name="Davis C.M."/>
            <person name="Simpson J.R."/>
            <person name="Lauterbach L."/>
            <person name="Steele A.D."/>
            <person name="Gui C."/>
            <person name="Meng S."/>
            <person name="Li G."/>
            <person name="Viehrig K."/>
            <person name="Ye F."/>
            <person name="Su P."/>
            <person name="Kiefer A.F."/>
            <person name="Nichols A."/>
            <person name="Cepeda A.J."/>
            <person name="Yan W."/>
            <person name="Fan B."/>
            <person name="Jiang Y."/>
            <person name="Adhikari A."/>
            <person name="Zheng C.-J."/>
            <person name="Schuster L."/>
            <person name="Cowan T.M."/>
            <person name="Smanski M.J."/>
            <person name="Chevrette M.G."/>
            <person name="De Carvalho L.P.S."/>
            <person name="Shen B."/>
        </authorList>
    </citation>
    <scope>NUCLEOTIDE SEQUENCE [LARGE SCALE GENOMIC DNA]</scope>
    <source>
        <strain evidence="3 4">NPDC006337</strain>
    </source>
</reference>
<feature type="compositionally biased region" description="Pro residues" evidence="1">
    <location>
        <begin position="253"/>
        <end position="266"/>
    </location>
</feature>
<dbReference type="EMBL" id="JBEXZR010000011">
    <property type="protein sequence ID" value="MEU0708706.1"/>
    <property type="molecule type" value="Genomic_DNA"/>
</dbReference>
<feature type="compositionally biased region" description="Basic residues" evidence="1">
    <location>
        <begin position="94"/>
        <end position="104"/>
    </location>
</feature>
<keyword evidence="2" id="KW-1133">Transmembrane helix</keyword>
<organism evidence="3 4">
    <name type="scientific">Streptomyces lavendulocolor</name>
    <dbReference type="NCBI Taxonomy" id="67316"/>
    <lineage>
        <taxon>Bacteria</taxon>
        <taxon>Bacillati</taxon>
        <taxon>Actinomycetota</taxon>
        <taxon>Actinomycetes</taxon>
        <taxon>Kitasatosporales</taxon>
        <taxon>Streptomycetaceae</taxon>
        <taxon>Streptomyces</taxon>
    </lineage>
</organism>
<keyword evidence="2" id="KW-0812">Transmembrane</keyword>
<feature type="transmembrane region" description="Helical" evidence="2">
    <location>
        <begin position="156"/>
        <end position="175"/>
    </location>
</feature>
<dbReference type="Pfam" id="PF10935">
    <property type="entry name" value="DUF2637"/>
    <property type="match status" value="1"/>
</dbReference>
<dbReference type="InterPro" id="IPR021235">
    <property type="entry name" value="DUF2637"/>
</dbReference>
<evidence type="ECO:0000256" key="1">
    <source>
        <dbReference type="SAM" id="MobiDB-lite"/>
    </source>
</evidence>
<feature type="transmembrane region" description="Helical" evidence="2">
    <location>
        <begin position="115"/>
        <end position="136"/>
    </location>
</feature>
<keyword evidence="4" id="KW-1185">Reference proteome</keyword>
<evidence type="ECO:0000313" key="3">
    <source>
        <dbReference type="EMBL" id="MEU0708706.1"/>
    </source>
</evidence>
<feature type="compositionally biased region" description="Basic and acidic residues" evidence="1">
    <location>
        <begin position="1"/>
        <end position="15"/>
    </location>
</feature>
<evidence type="ECO:0000256" key="2">
    <source>
        <dbReference type="SAM" id="Phobius"/>
    </source>
</evidence>
<protein>
    <submittedName>
        <fullName evidence="3">DUF2637 domain-containing protein</fullName>
    </submittedName>
</protein>